<dbReference type="EMBL" id="CAUYUJ010014171">
    <property type="protein sequence ID" value="CAK0837716.1"/>
    <property type="molecule type" value="Genomic_DNA"/>
</dbReference>
<feature type="compositionally biased region" description="Low complexity" evidence="1">
    <location>
        <begin position="806"/>
        <end position="821"/>
    </location>
</feature>
<feature type="compositionally biased region" description="Low complexity" evidence="1">
    <location>
        <begin position="133"/>
        <end position="145"/>
    </location>
</feature>
<evidence type="ECO:0000313" key="2">
    <source>
        <dbReference type="EMBL" id="CAK0837716.1"/>
    </source>
</evidence>
<protein>
    <submittedName>
        <fullName evidence="2">Uncharacterized protein</fullName>
    </submittedName>
</protein>
<evidence type="ECO:0000313" key="3">
    <source>
        <dbReference type="Proteomes" id="UP001189429"/>
    </source>
</evidence>
<proteinExistence type="predicted"/>
<dbReference type="Proteomes" id="UP001189429">
    <property type="component" value="Unassembled WGS sequence"/>
</dbReference>
<feature type="region of interest" description="Disordered" evidence="1">
    <location>
        <begin position="806"/>
        <end position="827"/>
    </location>
</feature>
<organism evidence="2 3">
    <name type="scientific">Prorocentrum cordatum</name>
    <dbReference type="NCBI Taxonomy" id="2364126"/>
    <lineage>
        <taxon>Eukaryota</taxon>
        <taxon>Sar</taxon>
        <taxon>Alveolata</taxon>
        <taxon>Dinophyceae</taxon>
        <taxon>Prorocentrales</taxon>
        <taxon>Prorocentraceae</taxon>
        <taxon>Prorocentrum</taxon>
    </lineage>
</organism>
<accession>A0ABN9SYL8</accession>
<reference evidence="2" key="1">
    <citation type="submission" date="2023-10" db="EMBL/GenBank/DDBJ databases">
        <authorList>
            <person name="Chen Y."/>
            <person name="Shah S."/>
            <person name="Dougan E. K."/>
            <person name="Thang M."/>
            <person name="Chan C."/>
        </authorList>
    </citation>
    <scope>NUCLEOTIDE SEQUENCE [LARGE SCALE GENOMIC DNA]</scope>
</reference>
<sequence>MKRFKITEETRNYLGANCLFRDKRMDNTVACFTLHQIAVSIFHDTVRSVVDLDILKLVWFSVLPMCVPVKMPAAGGRAPPMVFDRIQQDKCKWLVQAMPDSIVVKRGIEAARKLKEKAARPPTAPSDPNARTSGRSGAGKSSSKGAPKEDFTGANFEQHQVWLLDALHAIWSAMADCQLDPSDEHAIIMQLLGPALEFCFETKVRLGNVTYEKWSDLRPKLRDLAAATAMSRVGAIGADGDIDRVEMTVPDIIVASLENATPAASAPAIRPTEQSRLLDALQTAAGSECGERLSDFTSTNKITTTQPKRHPSCRGIIDALADHLGANNGEIGRSLAEAASGSGDAEVALATFLQHLLSLVYDKLSDVFDSSMMEMCQLTYQYVQLTAQMPACMLKYFKNVSELIDFMRLRPVYAHLAISDILCTSDDFVNLSGSHCRLDLAKLTSAARDASTHLRDVDRRLKFDQWVPAYTAFVTGACAGATSHDSLRETILTKYTLPEAHAALTNFDGALVEAEQCGYAWPPQAIPFVDIYGFTRFKNSEAITLAAGSHINLCVYEMPTGEFPTAYWLRMFMNFIGPMLDRIAYGLPNSEQLDRIAIEWVPAGDAAAGGSRPKPPQHKVVASSLDDLKELVFTGEVSLSRGSRSHLLCAIKVPATDPRDSLLMGIYVVPDKSDAATSKCPVPAWMVRVATDAKEANLIGQKRIVRLDLPGYLVKNADATTAINIQVTYLSAQSADSTGAPRAPDACEAGPVELARAALPGECMPKQRKSRCANQPPADVSALFGPTAASVHMAKLAAIEAGAETGQTGVTGGAQAQPQQGQRKKKCSCQHLLS</sequence>
<evidence type="ECO:0000256" key="1">
    <source>
        <dbReference type="SAM" id="MobiDB-lite"/>
    </source>
</evidence>
<name>A0ABN9SYL8_9DINO</name>
<keyword evidence="3" id="KW-1185">Reference proteome</keyword>
<gene>
    <name evidence="2" type="ORF">PCOR1329_LOCUS33835</name>
</gene>
<feature type="region of interest" description="Disordered" evidence="1">
    <location>
        <begin position="114"/>
        <end position="151"/>
    </location>
</feature>
<comment type="caution">
    <text evidence="2">The sequence shown here is derived from an EMBL/GenBank/DDBJ whole genome shotgun (WGS) entry which is preliminary data.</text>
</comment>